<gene>
    <name evidence="2" type="ORF">BDV95DRAFT_522413</name>
</gene>
<dbReference type="Proteomes" id="UP000481861">
    <property type="component" value="Unassembled WGS sequence"/>
</dbReference>
<keyword evidence="1" id="KW-0732">Signal</keyword>
<evidence type="ECO:0000313" key="2">
    <source>
        <dbReference type="EMBL" id="KAF2870692.1"/>
    </source>
</evidence>
<evidence type="ECO:0008006" key="4">
    <source>
        <dbReference type="Google" id="ProtNLM"/>
    </source>
</evidence>
<evidence type="ECO:0000313" key="3">
    <source>
        <dbReference type="Proteomes" id="UP000481861"/>
    </source>
</evidence>
<proteinExistence type="predicted"/>
<organism evidence="2 3">
    <name type="scientific">Massariosphaeria phaeospora</name>
    <dbReference type="NCBI Taxonomy" id="100035"/>
    <lineage>
        <taxon>Eukaryota</taxon>
        <taxon>Fungi</taxon>
        <taxon>Dikarya</taxon>
        <taxon>Ascomycota</taxon>
        <taxon>Pezizomycotina</taxon>
        <taxon>Dothideomycetes</taxon>
        <taxon>Pleosporomycetidae</taxon>
        <taxon>Pleosporales</taxon>
        <taxon>Pleosporales incertae sedis</taxon>
        <taxon>Massariosphaeria</taxon>
    </lineage>
</organism>
<name>A0A7C8I8D1_9PLEO</name>
<reference evidence="2 3" key="1">
    <citation type="submission" date="2020-01" db="EMBL/GenBank/DDBJ databases">
        <authorList>
            <consortium name="DOE Joint Genome Institute"/>
            <person name="Haridas S."/>
            <person name="Albert R."/>
            <person name="Binder M."/>
            <person name="Bloem J."/>
            <person name="Labutti K."/>
            <person name="Salamov A."/>
            <person name="Andreopoulos B."/>
            <person name="Baker S.E."/>
            <person name="Barry K."/>
            <person name="Bills G."/>
            <person name="Bluhm B.H."/>
            <person name="Cannon C."/>
            <person name="Castanera R."/>
            <person name="Culley D.E."/>
            <person name="Daum C."/>
            <person name="Ezra D."/>
            <person name="Gonzalez J.B."/>
            <person name="Henrissat B."/>
            <person name="Kuo A."/>
            <person name="Liang C."/>
            <person name="Lipzen A."/>
            <person name="Lutzoni F."/>
            <person name="Magnuson J."/>
            <person name="Mondo S."/>
            <person name="Nolan M."/>
            <person name="Ohm R."/>
            <person name="Pangilinan J."/>
            <person name="Park H.-J.H."/>
            <person name="Ramirez L."/>
            <person name="Alfaro M."/>
            <person name="Sun H."/>
            <person name="Tritt A."/>
            <person name="Yoshinaga Y."/>
            <person name="Zwiers L.-H.L."/>
            <person name="Turgeon B.G."/>
            <person name="Goodwin S.B."/>
            <person name="Spatafora J.W."/>
            <person name="Crous P.W."/>
            <person name="Grigoriev I.V."/>
        </authorList>
    </citation>
    <scope>NUCLEOTIDE SEQUENCE [LARGE SCALE GENOMIC DNA]</scope>
    <source>
        <strain evidence="2 3">CBS 611.86</strain>
    </source>
</reference>
<feature type="signal peptide" evidence="1">
    <location>
        <begin position="1"/>
        <end position="19"/>
    </location>
</feature>
<feature type="chain" id="PRO_5028995389" description="IDI-2" evidence="1">
    <location>
        <begin position="20"/>
        <end position="140"/>
    </location>
</feature>
<keyword evidence="3" id="KW-1185">Reference proteome</keyword>
<accession>A0A7C8I8D1</accession>
<dbReference type="EMBL" id="JAADJZ010000013">
    <property type="protein sequence ID" value="KAF2870692.1"/>
    <property type="molecule type" value="Genomic_DNA"/>
</dbReference>
<sequence>MKFTTTLLVLITSATSILAAPADECLTLGGPTDLTALSPDISPSDVRKCVEHPLRLTLARKRDTILDKRSCADKQFGCTKGYCWKECTDGGNWCWLAKNQGVGDWTSCAADADCHSAVVPDSNCGIGDGNCGSCGCSGCN</sequence>
<dbReference type="OrthoDB" id="3770816at2759"/>
<evidence type="ECO:0000256" key="1">
    <source>
        <dbReference type="SAM" id="SignalP"/>
    </source>
</evidence>
<comment type="caution">
    <text evidence="2">The sequence shown here is derived from an EMBL/GenBank/DDBJ whole genome shotgun (WGS) entry which is preliminary data.</text>
</comment>
<dbReference type="AlphaFoldDB" id="A0A7C8I8D1"/>
<protein>
    <recommendedName>
        <fullName evidence="4">IDI-2</fullName>
    </recommendedName>
</protein>